<evidence type="ECO:0000313" key="11">
    <source>
        <dbReference type="Ensembl" id="ENSCJPP00005000332.1"/>
    </source>
</evidence>
<dbReference type="GO" id="GO:0045277">
    <property type="term" value="C:respiratory chain complex IV"/>
    <property type="evidence" value="ECO:0007669"/>
    <property type="project" value="InterPro"/>
</dbReference>
<dbReference type="SUPFAM" id="SSF81431">
    <property type="entry name" value="Mitochondrial cytochrome c oxidase subunit VIIIb (aka IX)"/>
    <property type="match status" value="1"/>
</dbReference>
<evidence type="ECO:0000256" key="3">
    <source>
        <dbReference type="ARBA" id="ARBA00010117"/>
    </source>
</evidence>
<evidence type="ECO:0000256" key="10">
    <source>
        <dbReference type="SAM" id="Phobius"/>
    </source>
</evidence>
<dbReference type="AlphaFoldDB" id="A0A8C2SNQ1"/>
<comment type="pathway">
    <text evidence="2">Energy metabolism; oxidative phosphorylation.</text>
</comment>
<comment type="similarity">
    <text evidence="3">Belongs to the cytochrome c oxidase VIII family.</text>
</comment>
<accession>A0A8C2SNQ1</accession>
<keyword evidence="5" id="KW-0999">Mitochondrion inner membrane</keyword>
<proteinExistence type="inferred from homology"/>
<sequence length="115" mass="12430">MGRSGVWVCRGCEGWVREGARVSRGAGSRAPVGVRVGPPHPASSFRALRRVGCCPSRRPPDPDSRVWSAPPLSLCERNGRAPIHSTVVGLAAMFVTCLGPAAWVLSHLEEYKKRE</sequence>
<evidence type="ECO:0000256" key="8">
    <source>
        <dbReference type="ARBA" id="ARBA00023128"/>
    </source>
</evidence>
<dbReference type="Proteomes" id="UP000694412">
    <property type="component" value="Unassembled WGS sequence"/>
</dbReference>
<comment type="subcellular location">
    <subcellularLocation>
        <location evidence="1">Mitochondrion inner membrane</location>
        <topology evidence="1">Single-pass membrane protein</topology>
    </subcellularLocation>
</comment>
<evidence type="ECO:0000256" key="4">
    <source>
        <dbReference type="ARBA" id="ARBA00022692"/>
    </source>
</evidence>
<organism evidence="11 12">
    <name type="scientific">Coturnix japonica</name>
    <name type="common">Japanese quail</name>
    <name type="synonym">Coturnix coturnix japonica</name>
    <dbReference type="NCBI Taxonomy" id="93934"/>
    <lineage>
        <taxon>Eukaryota</taxon>
        <taxon>Metazoa</taxon>
        <taxon>Chordata</taxon>
        <taxon>Craniata</taxon>
        <taxon>Vertebrata</taxon>
        <taxon>Euteleostomi</taxon>
        <taxon>Archelosauria</taxon>
        <taxon>Archosauria</taxon>
        <taxon>Dinosauria</taxon>
        <taxon>Saurischia</taxon>
        <taxon>Theropoda</taxon>
        <taxon>Coelurosauria</taxon>
        <taxon>Aves</taxon>
        <taxon>Neognathae</taxon>
        <taxon>Galloanserae</taxon>
        <taxon>Galliformes</taxon>
        <taxon>Phasianidae</taxon>
        <taxon>Perdicinae</taxon>
        <taxon>Coturnix</taxon>
    </lineage>
</organism>
<keyword evidence="4 10" id="KW-0812">Transmembrane</keyword>
<feature type="transmembrane region" description="Helical" evidence="10">
    <location>
        <begin position="87"/>
        <end position="105"/>
    </location>
</feature>
<evidence type="ECO:0000256" key="9">
    <source>
        <dbReference type="ARBA" id="ARBA00023136"/>
    </source>
</evidence>
<evidence type="ECO:0000256" key="1">
    <source>
        <dbReference type="ARBA" id="ARBA00004434"/>
    </source>
</evidence>
<reference evidence="11" key="2">
    <citation type="submission" date="2025-09" db="UniProtKB">
        <authorList>
            <consortium name="Ensembl"/>
        </authorList>
    </citation>
    <scope>IDENTIFICATION</scope>
</reference>
<dbReference type="GO" id="GO:0005743">
    <property type="term" value="C:mitochondrial inner membrane"/>
    <property type="evidence" value="ECO:0007669"/>
    <property type="project" value="UniProtKB-SubCell"/>
</dbReference>
<dbReference type="PANTHER" id="PTHR16717:SF5">
    <property type="entry name" value="CYTOCHROME C OXIDASE SUBUNIT 8, ISOFORM A"/>
    <property type="match status" value="1"/>
</dbReference>
<evidence type="ECO:0000256" key="6">
    <source>
        <dbReference type="ARBA" id="ARBA00022946"/>
    </source>
</evidence>
<dbReference type="InterPro" id="IPR003205">
    <property type="entry name" value="Cyt_c_oxidase_su8"/>
</dbReference>
<keyword evidence="12" id="KW-1185">Reference proteome</keyword>
<reference evidence="11" key="1">
    <citation type="submission" date="2025-08" db="UniProtKB">
        <authorList>
            <consortium name="Ensembl"/>
        </authorList>
    </citation>
    <scope>IDENTIFICATION</scope>
</reference>
<dbReference type="GO" id="GO:0006123">
    <property type="term" value="P:mitochondrial electron transport, cytochrome c to oxygen"/>
    <property type="evidence" value="ECO:0007669"/>
    <property type="project" value="InterPro"/>
</dbReference>
<keyword evidence="6" id="KW-0809">Transit peptide</keyword>
<name>A0A8C2SNQ1_COTJA</name>
<dbReference type="PANTHER" id="PTHR16717">
    <property type="entry name" value="CYTOCHROME C OXIDASE POLYPEPTIDE VIII"/>
    <property type="match status" value="1"/>
</dbReference>
<keyword evidence="9 10" id="KW-0472">Membrane</keyword>
<dbReference type="Ensembl" id="ENSCJPT00005000634.1">
    <property type="protein sequence ID" value="ENSCJPP00005000332.1"/>
    <property type="gene ID" value="ENSCJPG00005000420.1"/>
</dbReference>
<keyword evidence="8" id="KW-0496">Mitochondrion</keyword>
<dbReference type="Gene3D" id="4.10.81.10">
    <property type="entry name" value="Cytochrome c oxidase, subunit 8"/>
    <property type="match status" value="1"/>
</dbReference>
<protein>
    <submittedName>
        <fullName evidence="11">Uncharacterized protein</fullName>
    </submittedName>
</protein>
<dbReference type="Pfam" id="PF02285">
    <property type="entry name" value="COX8"/>
    <property type="match status" value="1"/>
</dbReference>
<evidence type="ECO:0000256" key="7">
    <source>
        <dbReference type="ARBA" id="ARBA00022989"/>
    </source>
</evidence>
<dbReference type="UniPathway" id="UPA00705"/>
<evidence type="ECO:0000256" key="2">
    <source>
        <dbReference type="ARBA" id="ARBA00004673"/>
    </source>
</evidence>
<evidence type="ECO:0000256" key="5">
    <source>
        <dbReference type="ARBA" id="ARBA00022792"/>
    </source>
</evidence>
<keyword evidence="7 10" id="KW-1133">Transmembrane helix</keyword>
<dbReference type="InterPro" id="IPR036548">
    <property type="entry name" value="Cyt_c_oxidase_su8_sf"/>
</dbReference>
<evidence type="ECO:0000313" key="12">
    <source>
        <dbReference type="Proteomes" id="UP000694412"/>
    </source>
</evidence>
<dbReference type="GeneTree" id="ENSGT00960000189643"/>